<dbReference type="AlphaFoldDB" id="R1GR31"/>
<proteinExistence type="predicted"/>
<dbReference type="EMBL" id="ANFM02000031">
    <property type="protein sequence ID" value="EOD78534.1"/>
    <property type="molecule type" value="Genomic_DNA"/>
</dbReference>
<dbReference type="Proteomes" id="UP000011223">
    <property type="component" value="Unassembled WGS sequence"/>
</dbReference>
<organism evidence="1 2">
    <name type="scientific">Grimontia indica</name>
    <dbReference type="NCBI Taxonomy" id="1056512"/>
    <lineage>
        <taxon>Bacteria</taxon>
        <taxon>Pseudomonadati</taxon>
        <taxon>Pseudomonadota</taxon>
        <taxon>Gammaproteobacteria</taxon>
        <taxon>Vibrionales</taxon>
        <taxon>Vibrionaceae</taxon>
        <taxon>Grimontia</taxon>
    </lineage>
</organism>
<comment type="caution">
    <text evidence="1">The sequence shown here is derived from an EMBL/GenBank/DDBJ whole genome shotgun (WGS) entry which is preliminary data.</text>
</comment>
<sequence>MFLTHEVTFTTAGTLISEIVAVSNPWQRLNLCFGGASQKE</sequence>
<name>R1GR31_9GAMM</name>
<evidence type="ECO:0000313" key="2">
    <source>
        <dbReference type="Proteomes" id="UP000011223"/>
    </source>
</evidence>
<keyword evidence="2" id="KW-1185">Reference proteome</keyword>
<protein>
    <submittedName>
        <fullName evidence="1">Uncharacterized protein</fullName>
    </submittedName>
</protein>
<reference evidence="1 2" key="1">
    <citation type="journal article" date="2014" name="PLoS ONE">
        <title>Grimontia indica AK16(T), sp. nov., Isolated from a Seawater Sample Reports the Presence of Pathogenic Genes Similar to Vibrio Genus.</title>
        <authorList>
            <person name="Singh A."/>
            <person name="Vaidya B."/>
            <person name="Khatri I."/>
            <person name="Srinivas T.N."/>
            <person name="Subramanian S."/>
            <person name="Korpole S."/>
            <person name="Pinnaka A.K."/>
        </authorList>
    </citation>
    <scope>NUCLEOTIDE SEQUENCE [LARGE SCALE GENOMIC DNA]</scope>
    <source>
        <strain evidence="1 2">AK16</strain>
    </source>
</reference>
<gene>
    <name evidence="1" type="ORF">D515_02696</name>
</gene>
<evidence type="ECO:0000313" key="1">
    <source>
        <dbReference type="EMBL" id="EOD78534.1"/>
    </source>
</evidence>
<accession>R1GR31</accession>